<feature type="region of interest" description="Disordered" evidence="1">
    <location>
        <begin position="259"/>
        <end position="279"/>
    </location>
</feature>
<evidence type="ECO:0000313" key="5">
    <source>
        <dbReference type="Proteomes" id="UP000606935"/>
    </source>
</evidence>
<comment type="caution">
    <text evidence="4">The sequence shown here is derived from an EMBL/GenBank/DDBJ whole genome shotgun (WGS) entry which is preliminary data.</text>
</comment>
<keyword evidence="2" id="KW-0472">Membrane</keyword>
<reference evidence="4" key="2">
    <citation type="submission" date="2020-09" db="EMBL/GenBank/DDBJ databases">
        <authorList>
            <person name="Sun Q."/>
            <person name="Zhou Y."/>
        </authorList>
    </citation>
    <scope>NUCLEOTIDE SEQUENCE</scope>
    <source>
        <strain evidence="4">CGMCC 1.7086</strain>
    </source>
</reference>
<dbReference type="Gene3D" id="3.30.70.1070">
    <property type="entry name" value="Sporulation related repeat"/>
    <property type="match status" value="1"/>
</dbReference>
<dbReference type="PROSITE" id="PS51724">
    <property type="entry name" value="SPOR"/>
    <property type="match status" value="1"/>
</dbReference>
<dbReference type="Proteomes" id="UP000606935">
    <property type="component" value="Unassembled WGS sequence"/>
</dbReference>
<reference evidence="4" key="1">
    <citation type="journal article" date="2014" name="Int. J. Syst. Evol. Microbiol.">
        <title>Complete genome sequence of Corynebacterium casei LMG S-19264T (=DSM 44701T), isolated from a smear-ripened cheese.</title>
        <authorList>
            <consortium name="US DOE Joint Genome Institute (JGI-PGF)"/>
            <person name="Walter F."/>
            <person name="Albersmeier A."/>
            <person name="Kalinowski J."/>
            <person name="Ruckert C."/>
        </authorList>
    </citation>
    <scope>NUCLEOTIDE SEQUENCE</scope>
    <source>
        <strain evidence="4">CGMCC 1.7086</strain>
    </source>
</reference>
<evidence type="ECO:0000256" key="2">
    <source>
        <dbReference type="SAM" id="Phobius"/>
    </source>
</evidence>
<dbReference type="AlphaFoldDB" id="A0A917YSG6"/>
<feature type="domain" description="SPOR" evidence="3">
    <location>
        <begin position="370"/>
        <end position="449"/>
    </location>
</feature>
<dbReference type="InterPro" id="IPR036680">
    <property type="entry name" value="SPOR-like_sf"/>
</dbReference>
<dbReference type="GO" id="GO:0042834">
    <property type="term" value="F:peptidoglycan binding"/>
    <property type="evidence" value="ECO:0007669"/>
    <property type="project" value="InterPro"/>
</dbReference>
<feature type="transmembrane region" description="Helical" evidence="2">
    <location>
        <begin position="205"/>
        <end position="226"/>
    </location>
</feature>
<dbReference type="EMBL" id="BMLS01000001">
    <property type="protein sequence ID" value="GGO65685.1"/>
    <property type="molecule type" value="Genomic_DNA"/>
</dbReference>
<keyword evidence="2" id="KW-0812">Transmembrane</keyword>
<evidence type="ECO:0000259" key="3">
    <source>
        <dbReference type="PROSITE" id="PS51724"/>
    </source>
</evidence>
<protein>
    <recommendedName>
        <fullName evidence="3">SPOR domain-containing protein</fullName>
    </recommendedName>
</protein>
<name>A0A917YSG6_9ALTE</name>
<accession>A0A917YSG6</accession>
<evidence type="ECO:0000313" key="4">
    <source>
        <dbReference type="EMBL" id="GGO65685.1"/>
    </source>
</evidence>
<gene>
    <name evidence="4" type="ORF">GCM10010982_08070</name>
</gene>
<dbReference type="Pfam" id="PF05036">
    <property type="entry name" value="SPOR"/>
    <property type="match status" value="1"/>
</dbReference>
<evidence type="ECO:0000256" key="1">
    <source>
        <dbReference type="SAM" id="MobiDB-lite"/>
    </source>
</evidence>
<proteinExistence type="predicted"/>
<dbReference type="InterPro" id="IPR007730">
    <property type="entry name" value="SPOR-like_dom"/>
</dbReference>
<dbReference type="RefSeq" id="WP_188690637.1">
    <property type="nucleotide sequence ID" value="NZ_BMLS01000001.1"/>
</dbReference>
<keyword evidence="5" id="KW-1185">Reference proteome</keyword>
<sequence>MQKAFVDLHRRLSHLTSFASGLILVAGEGEGHQQVFVGEFLASQGDELNLAYIKASTGKEAASYRQTLVNQLIGNISLDPRRPLSQTLDKLLDNDPQPMLICISAADALPDELLRELWQLVQKMHEQPLCVILFGSLPWVERITPLLPGPARPIQVNYNFTEQDALSGTELERMIAQKRQAFNARLAARQEQVEQKDLPKRYSMMLRLVIVFVFLGSFSGVLGWFYQAELNAFWTKNIQSQVDVPATVPVEAAKVEPDAVSPSVELPEPQAQQMLPPPADLLSESPVQVSLEQPQADADSADELVADWQSQAEKIQPPAQELQLRERESEANIETVASVASEITTESLPEAPQVPALSETSLWNAAEVLALPPTAFVLQLSAASDPSLLQRFIQANQMEGQTWRYETRRYGGPWHVVLSNQSFESLEQARTYIHSLPVAVQSENPFAKTVRQVHNEIDLLKAQ</sequence>
<keyword evidence="2" id="KW-1133">Transmembrane helix</keyword>
<organism evidence="4 5">
    <name type="scientific">Bowmanella pacifica</name>
    <dbReference type="NCBI Taxonomy" id="502051"/>
    <lineage>
        <taxon>Bacteria</taxon>
        <taxon>Pseudomonadati</taxon>
        <taxon>Pseudomonadota</taxon>
        <taxon>Gammaproteobacteria</taxon>
        <taxon>Alteromonadales</taxon>
        <taxon>Alteromonadaceae</taxon>
        <taxon>Bowmanella</taxon>
    </lineage>
</organism>